<accession>A0A149PT81</accession>
<organism evidence="1 2">
    <name type="scientific">Paraburkholderia monticola</name>
    <dbReference type="NCBI Taxonomy" id="1399968"/>
    <lineage>
        <taxon>Bacteria</taxon>
        <taxon>Pseudomonadati</taxon>
        <taxon>Pseudomonadota</taxon>
        <taxon>Betaproteobacteria</taxon>
        <taxon>Burkholderiales</taxon>
        <taxon>Burkholderiaceae</taxon>
        <taxon>Paraburkholderia</taxon>
    </lineage>
</organism>
<protein>
    <submittedName>
        <fullName evidence="1">Uncharacterized protein</fullName>
    </submittedName>
</protein>
<evidence type="ECO:0000313" key="2">
    <source>
        <dbReference type="Proteomes" id="UP000075613"/>
    </source>
</evidence>
<dbReference type="Proteomes" id="UP000075613">
    <property type="component" value="Unassembled WGS sequence"/>
</dbReference>
<name>A0A149PT81_9BURK</name>
<proteinExistence type="predicted"/>
<keyword evidence="2" id="KW-1185">Reference proteome</keyword>
<gene>
    <name evidence="1" type="ORF">CI15_12260</name>
</gene>
<dbReference type="EMBL" id="LRBG01000009">
    <property type="protein sequence ID" value="KXU88277.1"/>
    <property type="molecule type" value="Genomic_DNA"/>
</dbReference>
<reference evidence="1 2" key="1">
    <citation type="journal article" date="2015" name="Int. J. Syst. Evol. Microbiol.">
        <title>Burkholderia monticola sp. nov., isolated from mountain soil.</title>
        <authorList>
            <person name="Baek I."/>
            <person name="Seo B."/>
            <person name="Lee I."/>
            <person name="Yi H."/>
            <person name="Chun J."/>
        </authorList>
    </citation>
    <scope>NUCLEOTIDE SEQUENCE [LARGE SCALE GENOMIC DNA]</scope>
    <source>
        <strain evidence="1 2">JC2948</strain>
    </source>
</reference>
<comment type="caution">
    <text evidence="1">The sequence shown here is derived from an EMBL/GenBank/DDBJ whole genome shotgun (WGS) entry which is preliminary data.</text>
</comment>
<evidence type="ECO:0000313" key="1">
    <source>
        <dbReference type="EMBL" id="KXU88277.1"/>
    </source>
</evidence>
<sequence length="173" mass="18321">MLLSSVEPIESARFGATIEPPVLVSDPLWIVPFEAAPISPPLLLSVPLARLRSVFDSSLPFVLSRAFPTVADRPVWPRTRPAALPNAPAWAMTRPLLWMVPPAFEIDPAPLPASSVSVPVPACVIVPPSLSSVAGARVRSVLFVWSLPPAELSSVPDTATFIGPLPVCVIVPA</sequence>
<dbReference type="STRING" id="1399968.CI15_12260"/>
<dbReference type="AlphaFoldDB" id="A0A149PT81"/>